<keyword evidence="3" id="KW-0808">Transferase</keyword>
<dbReference type="InterPro" id="IPR055916">
    <property type="entry name" value="DUF7493"/>
</dbReference>
<dbReference type="Pfam" id="PF24321">
    <property type="entry name" value="DUF7493"/>
    <property type="match status" value="1"/>
</dbReference>
<dbReference type="Gene3D" id="2.60.200.40">
    <property type="match status" value="1"/>
</dbReference>
<feature type="region of interest" description="Disordered" evidence="1">
    <location>
        <begin position="345"/>
        <end position="386"/>
    </location>
</feature>
<name>A0AAV9G9X4_9PEZI</name>
<dbReference type="Proteomes" id="UP001321760">
    <property type="component" value="Unassembled WGS sequence"/>
</dbReference>
<dbReference type="InterPro" id="IPR017438">
    <property type="entry name" value="ATP-NAD_kinase_N"/>
</dbReference>
<dbReference type="GO" id="GO:0001727">
    <property type="term" value="F:lipid kinase activity"/>
    <property type="evidence" value="ECO:0007669"/>
    <property type="project" value="UniProtKB-ARBA"/>
</dbReference>
<protein>
    <submittedName>
        <fullName evidence="3">Sphingoid long chain base kinase 4</fullName>
    </submittedName>
</protein>
<gene>
    <name evidence="3" type="ORF">QBC34DRAFT_161625</name>
</gene>
<keyword evidence="3" id="KW-0418">Kinase</keyword>
<reference evidence="3" key="2">
    <citation type="submission" date="2023-05" db="EMBL/GenBank/DDBJ databases">
        <authorList>
            <consortium name="Lawrence Berkeley National Laboratory"/>
            <person name="Steindorff A."/>
            <person name="Hensen N."/>
            <person name="Bonometti L."/>
            <person name="Westerberg I."/>
            <person name="Brannstrom I.O."/>
            <person name="Guillou S."/>
            <person name="Cros-Aarteil S."/>
            <person name="Calhoun S."/>
            <person name="Haridas S."/>
            <person name="Kuo A."/>
            <person name="Mondo S."/>
            <person name="Pangilinan J."/>
            <person name="Riley R."/>
            <person name="Labutti K."/>
            <person name="Andreopoulos B."/>
            <person name="Lipzen A."/>
            <person name="Chen C."/>
            <person name="Yanf M."/>
            <person name="Daum C."/>
            <person name="Ng V."/>
            <person name="Clum A."/>
            <person name="Ohm R."/>
            <person name="Martin F."/>
            <person name="Silar P."/>
            <person name="Natvig D."/>
            <person name="Lalanne C."/>
            <person name="Gautier V."/>
            <person name="Ament-Velasquez S.L."/>
            <person name="Kruys A."/>
            <person name="Hutchinson M.I."/>
            <person name="Powell A.J."/>
            <person name="Barry K."/>
            <person name="Miller A.N."/>
            <person name="Grigoriev I.V."/>
            <person name="Debuchy R."/>
            <person name="Gladieux P."/>
            <person name="Thoren M.H."/>
            <person name="Johannesson H."/>
        </authorList>
    </citation>
    <scope>NUCLEOTIDE SEQUENCE</scope>
    <source>
        <strain evidence="3">PSN243</strain>
    </source>
</reference>
<dbReference type="GO" id="GO:0005737">
    <property type="term" value="C:cytoplasm"/>
    <property type="evidence" value="ECO:0007669"/>
    <property type="project" value="TreeGrafter"/>
</dbReference>
<evidence type="ECO:0000256" key="1">
    <source>
        <dbReference type="SAM" id="MobiDB-lite"/>
    </source>
</evidence>
<reference evidence="3" key="1">
    <citation type="journal article" date="2023" name="Mol. Phylogenet. Evol.">
        <title>Genome-scale phylogeny and comparative genomics of the fungal order Sordariales.</title>
        <authorList>
            <person name="Hensen N."/>
            <person name="Bonometti L."/>
            <person name="Westerberg I."/>
            <person name="Brannstrom I.O."/>
            <person name="Guillou S."/>
            <person name="Cros-Aarteil S."/>
            <person name="Calhoun S."/>
            <person name="Haridas S."/>
            <person name="Kuo A."/>
            <person name="Mondo S."/>
            <person name="Pangilinan J."/>
            <person name="Riley R."/>
            <person name="LaButti K."/>
            <person name="Andreopoulos B."/>
            <person name="Lipzen A."/>
            <person name="Chen C."/>
            <person name="Yan M."/>
            <person name="Daum C."/>
            <person name="Ng V."/>
            <person name="Clum A."/>
            <person name="Steindorff A."/>
            <person name="Ohm R.A."/>
            <person name="Martin F."/>
            <person name="Silar P."/>
            <person name="Natvig D.O."/>
            <person name="Lalanne C."/>
            <person name="Gautier V."/>
            <person name="Ament-Velasquez S.L."/>
            <person name="Kruys A."/>
            <person name="Hutchinson M.I."/>
            <person name="Powell A.J."/>
            <person name="Barry K."/>
            <person name="Miller A.N."/>
            <person name="Grigoriev I.V."/>
            <person name="Debuchy R."/>
            <person name="Gladieux P."/>
            <person name="Hiltunen Thoren M."/>
            <person name="Johannesson H."/>
        </authorList>
    </citation>
    <scope>NUCLEOTIDE SEQUENCE</scope>
    <source>
        <strain evidence="3">PSN243</strain>
    </source>
</reference>
<accession>A0AAV9G9X4</accession>
<evidence type="ECO:0000313" key="4">
    <source>
        <dbReference type="Proteomes" id="UP001321760"/>
    </source>
</evidence>
<sequence length="540" mass="58725">MSAAPTEASAPDSAAQQPSEPTPSAPQGRLLNHILELSPKLILTLEQNGVLLPGLPESKHRRTCGLPAPAPNGAPASVPYYNVLWAELSDDQKHLSIDYAEQKSKSLEARSVKFAVPEERSKEDITQWIELLLDRSYGSAARRKRAWVLVNPHAGPGGADKLWQKQVKPIFQAARMPLTVVRTSYSGEAVKLAQELNIDDFDIAIPCSGDGLPHEVFNGLGKRPDARRALSKIAVCHIPCGSGNAMSCNLYGTHRPSLAALAIVKGLPTPFDLVSITQGDRRTLSFLSQALGMVADLDITTEPLRWMGAARFSLGFLVLALQRRIYPCDIAVKVEIEHKESVKKHYGRHVGRSGKSESESDGMTEIQAPSPAASSPVVGSDEDQGLPPLKYGTAADKLPEGWELVPHEKLGNFYCGNMAYMAPDMNFFSAALANDGMMDLVTVDGDVSPLKAISLQLSVDSGEFFDSPLVSYRKISAYRIIPRENCPKGYISIDGEAFPWEPFQAEIHQGLGLTLSKRGVYEAPGPLNWDTVTNSERLHA</sequence>
<dbReference type="Pfam" id="PF00781">
    <property type="entry name" value="DAGK_cat"/>
    <property type="match status" value="1"/>
</dbReference>
<proteinExistence type="predicted"/>
<keyword evidence="4" id="KW-1185">Reference proteome</keyword>
<dbReference type="SUPFAM" id="SSF111331">
    <property type="entry name" value="NAD kinase/diacylglycerol kinase-like"/>
    <property type="match status" value="1"/>
</dbReference>
<dbReference type="PANTHER" id="PTHR12358">
    <property type="entry name" value="SPHINGOSINE KINASE"/>
    <property type="match status" value="1"/>
</dbReference>
<feature type="compositionally biased region" description="Low complexity" evidence="1">
    <location>
        <begin position="7"/>
        <end position="19"/>
    </location>
</feature>
<feature type="domain" description="DAGKc" evidence="2">
    <location>
        <begin position="145"/>
        <end position="274"/>
    </location>
</feature>
<dbReference type="InterPro" id="IPR016064">
    <property type="entry name" value="NAD/diacylglycerol_kinase_sf"/>
</dbReference>
<dbReference type="GO" id="GO:0016020">
    <property type="term" value="C:membrane"/>
    <property type="evidence" value="ECO:0007669"/>
    <property type="project" value="TreeGrafter"/>
</dbReference>
<dbReference type="GO" id="GO:0046512">
    <property type="term" value="P:sphingosine biosynthetic process"/>
    <property type="evidence" value="ECO:0007669"/>
    <property type="project" value="TreeGrafter"/>
</dbReference>
<dbReference type="SMART" id="SM00046">
    <property type="entry name" value="DAGKc"/>
    <property type="match status" value="1"/>
</dbReference>
<dbReference type="EMBL" id="MU865963">
    <property type="protein sequence ID" value="KAK4445639.1"/>
    <property type="molecule type" value="Genomic_DNA"/>
</dbReference>
<comment type="caution">
    <text evidence="3">The sequence shown here is derived from an EMBL/GenBank/DDBJ whole genome shotgun (WGS) entry which is preliminary data.</text>
</comment>
<organism evidence="3 4">
    <name type="scientific">Podospora aff. communis PSN243</name>
    <dbReference type="NCBI Taxonomy" id="3040156"/>
    <lineage>
        <taxon>Eukaryota</taxon>
        <taxon>Fungi</taxon>
        <taxon>Dikarya</taxon>
        <taxon>Ascomycota</taxon>
        <taxon>Pezizomycotina</taxon>
        <taxon>Sordariomycetes</taxon>
        <taxon>Sordariomycetidae</taxon>
        <taxon>Sordariales</taxon>
        <taxon>Podosporaceae</taxon>
        <taxon>Podospora</taxon>
    </lineage>
</organism>
<evidence type="ECO:0000313" key="3">
    <source>
        <dbReference type="EMBL" id="KAK4445639.1"/>
    </source>
</evidence>
<dbReference type="GO" id="GO:0016773">
    <property type="term" value="F:phosphotransferase activity, alcohol group as acceptor"/>
    <property type="evidence" value="ECO:0007669"/>
    <property type="project" value="UniProtKB-ARBA"/>
</dbReference>
<evidence type="ECO:0000259" key="2">
    <source>
        <dbReference type="SMART" id="SM00046"/>
    </source>
</evidence>
<dbReference type="PANTHER" id="PTHR12358:SF31">
    <property type="entry name" value="ACYLGLYCEROL KINASE, MITOCHONDRIAL"/>
    <property type="match status" value="1"/>
</dbReference>
<dbReference type="InterPro" id="IPR001206">
    <property type="entry name" value="Diacylglycerol_kinase_cat_dom"/>
</dbReference>
<dbReference type="Gene3D" id="3.40.50.10330">
    <property type="entry name" value="Probable inorganic polyphosphate/atp-NAD kinase, domain 1"/>
    <property type="match status" value="1"/>
</dbReference>
<dbReference type="AlphaFoldDB" id="A0AAV9G9X4"/>
<dbReference type="InterPro" id="IPR050187">
    <property type="entry name" value="Lipid_Phosphate_FormReg"/>
</dbReference>
<feature type="region of interest" description="Disordered" evidence="1">
    <location>
        <begin position="1"/>
        <end position="27"/>
    </location>
</feature>